<dbReference type="PANTHER" id="PTHR24148:SF73">
    <property type="entry name" value="HET DOMAIN PROTEIN (AFU_ORTHOLOGUE AFUA_8G01020)"/>
    <property type="match status" value="1"/>
</dbReference>
<organism evidence="3 4">
    <name type="scientific">Fusarium mangiferae</name>
    <name type="common">Mango malformation disease fungus</name>
    <dbReference type="NCBI Taxonomy" id="192010"/>
    <lineage>
        <taxon>Eukaryota</taxon>
        <taxon>Fungi</taxon>
        <taxon>Dikarya</taxon>
        <taxon>Ascomycota</taxon>
        <taxon>Pezizomycotina</taxon>
        <taxon>Sordariomycetes</taxon>
        <taxon>Hypocreomycetidae</taxon>
        <taxon>Hypocreales</taxon>
        <taxon>Nectriaceae</taxon>
        <taxon>Fusarium</taxon>
        <taxon>Fusarium fujikuroi species complex</taxon>
    </lineage>
</organism>
<gene>
    <name evidence="3" type="ORF">FMAN_00188</name>
</gene>
<dbReference type="Pfam" id="PF06985">
    <property type="entry name" value="HET"/>
    <property type="match status" value="1"/>
</dbReference>
<dbReference type="InterPro" id="IPR052895">
    <property type="entry name" value="HetReg/Transcr_Mod"/>
</dbReference>
<keyword evidence="4" id="KW-1185">Reference proteome</keyword>
<dbReference type="GeneID" id="65079461"/>
<sequence length="1225" mass="140648">MKMWAKMSCIKICLGRCLRLSRPRQHFLVSQSLFIDRIVNLDSFSLSFLETTLLCANKMTTNPGYRQLEPWLSQIRLLHLQPLRNKDHRSSAPWYKCVSLECTFETVHLANAPPYEALSYTWGDEAASIHILLNGEESLVRPNLAYALAALRISEPRVLWVDALCINQQDNTERNHQVGMMGDIFRRAERVLVWLGRPSSGWDSSVAGALEMAKKFGENPPTSKLPPPPPQPDLLHESQFHQWISLFPQDIEERKNEEKHTKGSSESSASPLQERLDQKRLRWNRMRDEHARYELREKRLPAMMEDTKKYLPCLAQTKQKLDELQAEELKQQELLNDLMISESKQLTLLHAPQQRLLQDFKGCQMRDYQEFSIAGLRKPPEAWEVQQGVAPELGKQFRLITHISGEDGQEQGMTERLFCEILVDLGKFQRSIYDLREQLHREGVSPPLRERIWRLEKMQQLDMDQRRGLAKLRDQLQAWQEPTDKHYGAGLELLQSQLGKFEQRVEDWEALQKVQINNLGDLPKFTTEQYESLQSFITLQRQDLEELKLSLRTGALLLSPSLGAFLREEEIQISEKVRSIKQEILKQQVVLRSTELKRWGIEVVVQQSDRWRSSIYEMERQQKIEWGIREESLKAQFEWVQLWRDMVAWEAKEWHDLVFSQTDTPLGFPELNLLSLESICRLPYWSRLWIVQEVLLAKELVLCFGDNAKTTTPWDLLTRTRDSLEQMPSFWQFAPAVSASIKEIKHAFPLRLDQLLKDNGRSWPLHKLVDITINSLCHDPKDKVYGLLGITSGFRFGDFDVRYQDRVEDVYWNAILWYHSKHGEEVSSPNLVSFSQLLQLSLKNADSSPLSLDVNRLSVSTGSLCMKKILTSPILPIEKLMGDKDLWQTRRRDWISTLVEYLDDSGFRGPKTAIEEEILYLDSVSTTLSMTTSLAYAVTNEDVSNETSLAICPPHDRLGQGNGPLFFVTDGKFGIASACIREGDLLCRFPGSNLGVVLRRGVGQYNLASKAIMSSITKTSMPNIHDQTLLDRPTDFTVEPTRRQSVANGESSVDLMLDITTILSLTSPLDIVSKHEKREPLCIQETSFEWFEFAEWGLDVALCQDQQVQTPDCPPKAKQEPNPASTEKFKARTSVVFPKKTLVTDDVSKLMSVVTKVSLDIGESHPAFHYPDPRVSTILGSNTPVNHSTTMASPYKESHRPKIKHGPSWMVESRYGLRSAMLKAL</sequence>
<evidence type="ECO:0000313" key="3">
    <source>
        <dbReference type="EMBL" id="CVL02686.1"/>
    </source>
</evidence>
<feature type="region of interest" description="Disordered" evidence="1">
    <location>
        <begin position="254"/>
        <end position="277"/>
    </location>
</feature>
<proteinExistence type="predicted"/>
<dbReference type="PANTHER" id="PTHR24148">
    <property type="entry name" value="ANKYRIN REPEAT DOMAIN-CONTAINING PROTEIN 39 HOMOLOG-RELATED"/>
    <property type="match status" value="1"/>
</dbReference>
<evidence type="ECO:0000313" key="4">
    <source>
        <dbReference type="Proteomes" id="UP000184255"/>
    </source>
</evidence>
<feature type="domain" description="Heterokaryon incompatibility" evidence="2">
    <location>
        <begin position="115"/>
        <end position="200"/>
    </location>
</feature>
<dbReference type="Proteomes" id="UP000184255">
    <property type="component" value="Unassembled WGS sequence"/>
</dbReference>
<name>A0A1L7U6E7_FUSMA</name>
<accession>A0A1L7U6E7</accession>
<dbReference type="RefSeq" id="XP_041687732.1">
    <property type="nucleotide sequence ID" value="XM_041822008.1"/>
</dbReference>
<feature type="region of interest" description="Disordered" evidence="1">
    <location>
        <begin position="1109"/>
        <end position="1128"/>
    </location>
</feature>
<comment type="caution">
    <text evidence="3">The sequence shown here is derived from an EMBL/GenBank/DDBJ whole genome shotgun (WGS) entry which is preliminary data.</text>
</comment>
<dbReference type="InterPro" id="IPR010730">
    <property type="entry name" value="HET"/>
</dbReference>
<dbReference type="VEuPathDB" id="FungiDB:FMAN_00188"/>
<reference evidence="4" key="1">
    <citation type="journal article" date="2016" name="Genome Biol. Evol.">
        <title>Comparative 'omics' of the Fusarium fujikuroi species complex highlights differences in genetic potential and metabolite synthesis.</title>
        <authorList>
            <person name="Niehaus E.-M."/>
            <person name="Muensterkoetter M."/>
            <person name="Proctor R.H."/>
            <person name="Brown D.W."/>
            <person name="Sharon A."/>
            <person name="Idan Y."/>
            <person name="Oren-Young L."/>
            <person name="Sieber C.M."/>
            <person name="Novak O."/>
            <person name="Pencik A."/>
            <person name="Tarkowska D."/>
            <person name="Hromadova K."/>
            <person name="Freeman S."/>
            <person name="Maymon M."/>
            <person name="Elazar M."/>
            <person name="Youssef S.A."/>
            <person name="El-Shabrawy E.S.M."/>
            <person name="Shalaby A.B.A."/>
            <person name="Houterman P."/>
            <person name="Brock N.L."/>
            <person name="Burkhardt I."/>
            <person name="Tsavkelova E.A."/>
            <person name="Dickschat J.S."/>
            <person name="Galuszka P."/>
            <person name="Gueldener U."/>
            <person name="Tudzynski B."/>
        </authorList>
    </citation>
    <scope>NUCLEOTIDE SEQUENCE [LARGE SCALE GENOMIC DNA]</scope>
    <source>
        <strain evidence="4">MRC7560</strain>
    </source>
</reference>
<protein>
    <submittedName>
        <fullName evidence="3">Related to heterokaryon incompatibility protein</fullName>
    </submittedName>
</protein>
<evidence type="ECO:0000256" key="1">
    <source>
        <dbReference type="SAM" id="MobiDB-lite"/>
    </source>
</evidence>
<feature type="compositionally biased region" description="Basic and acidic residues" evidence="1">
    <location>
        <begin position="254"/>
        <end position="263"/>
    </location>
</feature>
<dbReference type="AlphaFoldDB" id="A0A1L7U6E7"/>
<evidence type="ECO:0000259" key="2">
    <source>
        <dbReference type="Pfam" id="PF06985"/>
    </source>
</evidence>
<dbReference type="EMBL" id="FCQH01000013">
    <property type="protein sequence ID" value="CVL02686.1"/>
    <property type="molecule type" value="Genomic_DNA"/>
</dbReference>